<protein>
    <submittedName>
        <fullName evidence="1">2319_t:CDS:1</fullName>
    </submittedName>
</protein>
<evidence type="ECO:0000313" key="2">
    <source>
        <dbReference type="Proteomes" id="UP000789920"/>
    </source>
</evidence>
<feature type="non-terminal residue" evidence="1">
    <location>
        <position position="1"/>
    </location>
</feature>
<name>A0ACA9SMJ4_9GLOM</name>
<organism evidence="1 2">
    <name type="scientific">Racocetra persica</name>
    <dbReference type="NCBI Taxonomy" id="160502"/>
    <lineage>
        <taxon>Eukaryota</taxon>
        <taxon>Fungi</taxon>
        <taxon>Fungi incertae sedis</taxon>
        <taxon>Mucoromycota</taxon>
        <taxon>Glomeromycotina</taxon>
        <taxon>Glomeromycetes</taxon>
        <taxon>Diversisporales</taxon>
        <taxon>Gigasporaceae</taxon>
        <taxon>Racocetra</taxon>
    </lineage>
</organism>
<accession>A0ACA9SMJ4</accession>
<sequence>NQDNSNMENLKKQSTSNSNIENLKKQSMSNSQLNTAEIMIQESGTQNLNINIEKDCTNKGAHSSDDSDGSVSLVQPLTQ</sequence>
<comment type="caution">
    <text evidence="1">The sequence shown here is derived from an EMBL/GenBank/DDBJ whole genome shotgun (WGS) entry which is preliminary data.</text>
</comment>
<dbReference type="Proteomes" id="UP000789920">
    <property type="component" value="Unassembled WGS sequence"/>
</dbReference>
<evidence type="ECO:0000313" key="1">
    <source>
        <dbReference type="EMBL" id="CAG8843235.1"/>
    </source>
</evidence>
<keyword evidence="2" id="KW-1185">Reference proteome</keyword>
<proteinExistence type="predicted"/>
<dbReference type="EMBL" id="CAJVQC010137496">
    <property type="protein sequence ID" value="CAG8843235.1"/>
    <property type="molecule type" value="Genomic_DNA"/>
</dbReference>
<reference evidence="1" key="1">
    <citation type="submission" date="2021-06" db="EMBL/GenBank/DDBJ databases">
        <authorList>
            <person name="Kallberg Y."/>
            <person name="Tangrot J."/>
            <person name="Rosling A."/>
        </authorList>
    </citation>
    <scope>NUCLEOTIDE SEQUENCE</scope>
    <source>
        <strain evidence="1">MA461A</strain>
    </source>
</reference>
<feature type="non-terminal residue" evidence="1">
    <location>
        <position position="79"/>
    </location>
</feature>
<gene>
    <name evidence="1" type="ORF">RPERSI_LOCUS32668</name>
</gene>